<evidence type="ECO:0000256" key="2">
    <source>
        <dbReference type="ARBA" id="ARBA00022980"/>
    </source>
</evidence>
<dbReference type="GO" id="GO:0006412">
    <property type="term" value="P:translation"/>
    <property type="evidence" value="ECO:0007669"/>
    <property type="project" value="InterPro"/>
</dbReference>
<evidence type="ECO:0000259" key="5">
    <source>
        <dbReference type="Pfam" id="PF00327"/>
    </source>
</evidence>
<name>A0AAN7YUW7_9MYCE</name>
<dbReference type="Pfam" id="PF00327">
    <property type="entry name" value="Ribosomal_L30"/>
    <property type="match status" value="1"/>
</dbReference>
<evidence type="ECO:0000313" key="7">
    <source>
        <dbReference type="Proteomes" id="UP001344447"/>
    </source>
</evidence>
<dbReference type="InterPro" id="IPR005996">
    <property type="entry name" value="Ribosomal_uL30_bac-type"/>
</dbReference>
<gene>
    <name evidence="6" type="ORF">RB653_009230</name>
</gene>
<dbReference type="EMBL" id="JAVFKY010000003">
    <property type="protein sequence ID" value="KAK5579546.1"/>
    <property type="molecule type" value="Genomic_DNA"/>
</dbReference>
<dbReference type="PANTHER" id="PTHR15892:SF2">
    <property type="entry name" value="LARGE RIBOSOMAL SUBUNIT PROTEIN UL30M"/>
    <property type="match status" value="1"/>
</dbReference>
<evidence type="ECO:0000256" key="1">
    <source>
        <dbReference type="ARBA" id="ARBA00007594"/>
    </source>
</evidence>
<sequence>MAAPTKAISSIMQTQLKRQVFRGIPHNILTQFQESTIQSFPLNFISSLPAAPSGVIKITLTKSGNRGVPTHMKGTINALGLKKIHHYMYHKNTPEIRGMIHKLRQYVKVEEIPINN</sequence>
<comment type="similarity">
    <text evidence="1">Belongs to the universal ribosomal protein uL30 family.</text>
</comment>
<keyword evidence="7" id="KW-1185">Reference proteome</keyword>
<evidence type="ECO:0000256" key="3">
    <source>
        <dbReference type="ARBA" id="ARBA00023274"/>
    </source>
</evidence>
<keyword evidence="3" id="KW-0687">Ribonucleoprotein</keyword>
<dbReference type="Proteomes" id="UP001344447">
    <property type="component" value="Unassembled WGS sequence"/>
</dbReference>
<dbReference type="SUPFAM" id="SSF55129">
    <property type="entry name" value="Ribosomal protein L30p/L7e"/>
    <property type="match status" value="1"/>
</dbReference>
<dbReference type="AlphaFoldDB" id="A0AAN7YUW7"/>
<dbReference type="GO" id="GO:0015934">
    <property type="term" value="C:large ribosomal subunit"/>
    <property type="evidence" value="ECO:0007669"/>
    <property type="project" value="InterPro"/>
</dbReference>
<keyword evidence="2" id="KW-0689">Ribosomal protein</keyword>
<proteinExistence type="inferred from homology"/>
<reference evidence="6 7" key="1">
    <citation type="submission" date="2023-11" db="EMBL/GenBank/DDBJ databases">
        <title>Dfirmibasis_genome.</title>
        <authorList>
            <person name="Edelbroek B."/>
            <person name="Kjellin J."/>
            <person name="Jerlstrom-Hultqvist J."/>
            <person name="Soderbom F."/>
        </authorList>
    </citation>
    <scope>NUCLEOTIDE SEQUENCE [LARGE SCALE GENOMIC DNA]</scope>
    <source>
        <strain evidence="6 7">TNS-C-14</strain>
    </source>
</reference>
<evidence type="ECO:0000313" key="6">
    <source>
        <dbReference type="EMBL" id="KAK5579546.1"/>
    </source>
</evidence>
<dbReference type="NCBIfam" id="TIGR01308">
    <property type="entry name" value="rpmD_bact"/>
    <property type="match status" value="1"/>
</dbReference>
<dbReference type="InterPro" id="IPR036919">
    <property type="entry name" value="Ribo_uL30_ferredoxin-like_sf"/>
</dbReference>
<dbReference type="Gene3D" id="3.30.1390.20">
    <property type="entry name" value="Ribosomal protein L30, ferredoxin-like fold domain"/>
    <property type="match status" value="1"/>
</dbReference>
<dbReference type="CDD" id="cd01658">
    <property type="entry name" value="Ribosomal_L30"/>
    <property type="match status" value="1"/>
</dbReference>
<dbReference type="PANTHER" id="PTHR15892">
    <property type="entry name" value="MITOCHONDRIAL RIBOSOMAL PROTEIN L30"/>
    <property type="match status" value="1"/>
</dbReference>
<accession>A0AAN7YUW7</accession>
<protein>
    <recommendedName>
        <fullName evidence="4">Large ribosomal subunit protein uL30m</fullName>
    </recommendedName>
</protein>
<feature type="domain" description="Large ribosomal subunit protein uL30-like ferredoxin-like fold" evidence="5">
    <location>
        <begin position="56"/>
        <end position="107"/>
    </location>
</feature>
<dbReference type="GO" id="GO:0005739">
    <property type="term" value="C:mitochondrion"/>
    <property type="evidence" value="ECO:0007669"/>
    <property type="project" value="TreeGrafter"/>
</dbReference>
<evidence type="ECO:0000256" key="4">
    <source>
        <dbReference type="ARBA" id="ARBA00035281"/>
    </source>
</evidence>
<organism evidence="6 7">
    <name type="scientific">Dictyostelium firmibasis</name>
    <dbReference type="NCBI Taxonomy" id="79012"/>
    <lineage>
        <taxon>Eukaryota</taxon>
        <taxon>Amoebozoa</taxon>
        <taxon>Evosea</taxon>
        <taxon>Eumycetozoa</taxon>
        <taxon>Dictyostelia</taxon>
        <taxon>Dictyosteliales</taxon>
        <taxon>Dictyosteliaceae</taxon>
        <taxon>Dictyostelium</taxon>
    </lineage>
</organism>
<comment type="caution">
    <text evidence="6">The sequence shown here is derived from an EMBL/GenBank/DDBJ whole genome shotgun (WGS) entry which is preliminary data.</text>
</comment>
<dbReference type="InterPro" id="IPR016082">
    <property type="entry name" value="Ribosomal_uL30_ferredoxin-like"/>
</dbReference>
<dbReference type="GO" id="GO:0003735">
    <property type="term" value="F:structural constituent of ribosome"/>
    <property type="evidence" value="ECO:0007669"/>
    <property type="project" value="InterPro"/>
</dbReference>